<dbReference type="GO" id="GO:0003677">
    <property type="term" value="F:DNA binding"/>
    <property type="evidence" value="ECO:0007669"/>
    <property type="project" value="InterPro"/>
</dbReference>
<reference evidence="3 4" key="1">
    <citation type="submission" date="2020-05" db="EMBL/GenBank/DDBJ databases">
        <title>Nakamurella sp. DB0629 isolated from air conditioner.</title>
        <authorList>
            <person name="Kim D.H."/>
            <person name="Kim D.-U."/>
        </authorList>
    </citation>
    <scope>NUCLEOTIDE SEQUENCE [LARGE SCALE GENOMIC DNA]</scope>
    <source>
        <strain evidence="3 4">DB0629</strain>
    </source>
</reference>
<name>A0A849A8Q1_9ACTN</name>
<evidence type="ECO:0000259" key="2">
    <source>
        <dbReference type="Pfam" id="PF03374"/>
    </source>
</evidence>
<evidence type="ECO:0000313" key="3">
    <source>
        <dbReference type="EMBL" id="NNG36905.1"/>
    </source>
</evidence>
<dbReference type="Proteomes" id="UP000562984">
    <property type="component" value="Unassembled WGS sequence"/>
</dbReference>
<evidence type="ECO:0000313" key="4">
    <source>
        <dbReference type="Proteomes" id="UP000562984"/>
    </source>
</evidence>
<organism evidence="3 4">
    <name type="scientific">Nakamurella aerolata</name>
    <dbReference type="NCBI Taxonomy" id="1656892"/>
    <lineage>
        <taxon>Bacteria</taxon>
        <taxon>Bacillati</taxon>
        <taxon>Actinomycetota</taxon>
        <taxon>Actinomycetes</taxon>
        <taxon>Nakamurellales</taxon>
        <taxon>Nakamurellaceae</taxon>
        <taxon>Nakamurella</taxon>
    </lineage>
</organism>
<comment type="caution">
    <text evidence="3">The sequence shown here is derived from an EMBL/GenBank/DDBJ whole genome shotgun (WGS) entry which is preliminary data.</text>
</comment>
<dbReference type="InterPro" id="IPR003497">
    <property type="entry name" value="BRO_N_domain"/>
</dbReference>
<evidence type="ECO:0008006" key="5">
    <source>
        <dbReference type="Google" id="ProtNLM"/>
    </source>
</evidence>
<feature type="domain" description="Antirepressor protein C-terminal" evidence="2">
    <location>
        <begin position="155"/>
        <end position="262"/>
    </location>
</feature>
<feature type="domain" description="Bro-N" evidence="1">
    <location>
        <begin position="18"/>
        <end position="109"/>
    </location>
</feature>
<keyword evidence="4" id="KW-1185">Reference proteome</keyword>
<sequence length="288" mass="31895">MTEVTCGNDSGPSPFDAIRQVHADGTEFWSARDLMPLLGYDKWERFADAIERAIASMTAQGHDPQVEASRLREPFGRTNQMGENFHLSRFGAYLVAMNGDPRKPEVAAAQAYFAIRTRHAETQLPELTPELLMAKALKVADATIQRTAAQLAQAESEVAELKPRAIVADRMLDASGDLSIADAAKELCRAGLTDCGERRLFKALETRRWIYRGKGDGKWRVYQSAIEAGYMSVLPQSHYHPKTGELVLDVPQPRITPKGVQRYLLEHGVAEYQIALPDVFEPAIGGQS</sequence>
<protein>
    <recommendedName>
        <fullName evidence="5">Antirepressor protein C-terminal domain-containing protein</fullName>
    </recommendedName>
</protein>
<dbReference type="AlphaFoldDB" id="A0A849A8Q1"/>
<proteinExistence type="predicted"/>
<accession>A0A849A8Q1</accession>
<dbReference type="Pfam" id="PF02498">
    <property type="entry name" value="Bro-N"/>
    <property type="match status" value="1"/>
</dbReference>
<dbReference type="Pfam" id="PF03374">
    <property type="entry name" value="ANT"/>
    <property type="match status" value="1"/>
</dbReference>
<dbReference type="RefSeq" id="WP_171200611.1">
    <property type="nucleotide sequence ID" value="NZ_JABEND010000009.1"/>
</dbReference>
<evidence type="ECO:0000259" key="1">
    <source>
        <dbReference type="Pfam" id="PF02498"/>
    </source>
</evidence>
<gene>
    <name evidence="3" type="ORF">HKD39_14530</name>
</gene>
<dbReference type="InterPro" id="IPR005039">
    <property type="entry name" value="Ant_C"/>
</dbReference>
<dbReference type="EMBL" id="JABEND010000009">
    <property type="protein sequence ID" value="NNG36905.1"/>
    <property type="molecule type" value="Genomic_DNA"/>
</dbReference>